<protein>
    <submittedName>
        <fullName evidence="3">Uncharacterized protein</fullName>
    </submittedName>
</protein>
<keyword evidence="2" id="KW-0732">Signal</keyword>
<feature type="signal peptide" evidence="2">
    <location>
        <begin position="1"/>
        <end position="33"/>
    </location>
</feature>
<dbReference type="EMBL" id="JAGQHR010000554">
    <property type="protein sequence ID" value="MCA9729043.1"/>
    <property type="molecule type" value="Genomic_DNA"/>
</dbReference>
<gene>
    <name evidence="3" type="ORF">KC729_15235</name>
</gene>
<reference evidence="3" key="1">
    <citation type="submission" date="2020-04" db="EMBL/GenBank/DDBJ databases">
        <authorList>
            <person name="Zhang T."/>
        </authorList>
    </citation>
    <scope>NUCLEOTIDE SEQUENCE</scope>
    <source>
        <strain evidence="3">HKST-UBA01</strain>
    </source>
</reference>
<proteinExistence type="predicted"/>
<comment type="caution">
    <text evidence="3">The sequence shown here is derived from an EMBL/GenBank/DDBJ whole genome shotgun (WGS) entry which is preliminary data.</text>
</comment>
<sequence>MGMLLALRRGRKRFVPALTILACLGIGAGSARATDPNEPNDTADSATVVGYGYQSVDTEIAPEGDVDFYRISGARGDVVEVEAVNTLGSALNGRLWIQNQDGDVLAENDDAPDASRSRLVLIFPDDTSYLIRYAYQTNVPLRDPASEERGASPSWFRPGEIGDAPVSPSRSASGVSHGERTGDDATGGYVLYVRQIAAPPATGLAAGSGFDGIVPLAWAAPEVVSLSGSPTVMGVERSTDGGAQFTSLGSATDSRFLDQSAPFDQELRYRVRIDYPDGAGSVLSEEAAATAARGGFRRTLPY</sequence>
<evidence type="ECO:0000256" key="2">
    <source>
        <dbReference type="SAM" id="SignalP"/>
    </source>
</evidence>
<evidence type="ECO:0000313" key="4">
    <source>
        <dbReference type="Proteomes" id="UP000697710"/>
    </source>
</evidence>
<reference evidence="3" key="2">
    <citation type="journal article" date="2021" name="Microbiome">
        <title>Successional dynamics and alternative stable states in a saline activated sludge microbial community over 9 years.</title>
        <authorList>
            <person name="Wang Y."/>
            <person name="Ye J."/>
            <person name="Ju F."/>
            <person name="Liu L."/>
            <person name="Boyd J.A."/>
            <person name="Deng Y."/>
            <person name="Parks D.H."/>
            <person name="Jiang X."/>
            <person name="Yin X."/>
            <person name="Woodcroft B.J."/>
            <person name="Tyson G.W."/>
            <person name="Hugenholtz P."/>
            <person name="Polz M.F."/>
            <person name="Zhang T."/>
        </authorList>
    </citation>
    <scope>NUCLEOTIDE SEQUENCE</scope>
    <source>
        <strain evidence="3">HKST-UBA01</strain>
    </source>
</reference>
<evidence type="ECO:0000256" key="1">
    <source>
        <dbReference type="SAM" id="MobiDB-lite"/>
    </source>
</evidence>
<dbReference type="AlphaFoldDB" id="A0A956RQA1"/>
<feature type="region of interest" description="Disordered" evidence="1">
    <location>
        <begin position="143"/>
        <end position="181"/>
    </location>
</feature>
<feature type="chain" id="PRO_5038051078" evidence="2">
    <location>
        <begin position="34"/>
        <end position="302"/>
    </location>
</feature>
<organism evidence="3 4">
    <name type="scientific">Eiseniibacteriota bacterium</name>
    <dbReference type="NCBI Taxonomy" id="2212470"/>
    <lineage>
        <taxon>Bacteria</taxon>
        <taxon>Candidatus Eiseniibacteriota</taxon>
    </lineage>
</organism>
<dbReference type="Proteomes" id="UP000697710">
    <property type="component" value="Unassembled WGS sequence"/>
</dbReference>
<feature type="non-terminal residue" evidence="3">
    <location>
        <position position="302"/>
    </location>
</feature>
<evidence type="ECO:0000313" key="3">
    <source>
        <dbReference type="EMBL" id="MCA9729043.1"/>
    </source>
</evidence>
<dbReference type="Gene3D" id="2.60.120.380">
    <property type="match status" value="1"/>
</dbReference>
<accession>A0A956RQA1</accession>
<name>A0A956RQA1_UNCEI</name>